<dbReference type="EMBL" id="CP027850">
    <property type="protein sequence ID" value="AVQ02217.1"/>
    <property type="molecule type" value="Genomic_DNA"/>
</dbReference>
<keyword evidence="3" id="KW-1185">Reference proteome</keyword>
<sequence>MSRSSAPIIAVVGAGFSGVMTTLNLLAQSRAAKVLLFEKRAPVGLGAAYSTHNPSHKLNVRAGNMSAWPDRPDHFVAWLSDQGLDVGPGGFARRADYGRYLQAQIAEIAEGPEGLGRLVVNPDAIVGIAPSGQGWQLTTALGRRYDADAVILALGNPPPSRPQGVDEAFAASEAYIADPWRWRASELPEGSVMLIGTGLTMVDVALSLDDAQPGRPMLALSRRGLAPLRHEGAPSPCPAPPSDLSPVALIAWLRQTARQRGWRTAIDAVRPVTQVLWRSWSPRRRQAFLRHARPFWDIHRHRLAPEVADRIDAMRASGQLVIAAGKIRELSLGADDHAICKYRARGGKAGYAFRAIRVINCTGPTGDILAARDDLVRDLVRQGLARPDPLGLGFDLDDDNRLRDASGEAIPRLFAVGPSTRAAHWEIIAVPDIRGQAAAVAKTVLTDLDR</sequence>
<dbReference type="SUPFAM" id="SSF51905">
    <property type="entry name" value="FAD/NAD(P)-binding domain"/>
    <property type="match status" value="1"/>
</dbReference>
<feature type="domain" description="FAD-dependent urate hydroxylase HpyO/Asp monooxygenase CreE-like FAD/NAD(P)-binding" evidence="1">
    <location>
        <begin position="10"/>
        <end position="156"/>
    </location>
</feature>
<dbReference type="PANTHER" id="PTHR40254">
    <property type="entry name" value="BLR0577 PROTEIN"/>
    <property type="match status" value="1"/>
</dbReference>
<protein>
    <submittedName>
        <fullName evidence="2">Pyridine nucleotide-disulfide oxidoreductase</fullName>
    </submittedName>
</protein>
<evidence type="ECO:0000313" key="3">
    <source>
        <dbReference type="Proteomes" id="UP000240527"/>
    </source>
</evidence>
<evidence type="ECO:0000313" key="2">
    <source>
        <dbReference type="EMBL" id="AVQ02217.1"/>
    </source>
</evidence>
<dbReference type="InterPro" id="IPR038732">
    <property type="entry name" value="HpyO/CreE_NAD-binding"/>
</dbReference>
<dbReference type="Gene3D" id="3.50.50.60">
    <property type="entry name" value="FAD/NAD(P)-binding domain"/>
    <property type="match status" value="1"/>
</dbReference>
<dbReference type="PANTHER" id="PTHR40254:SF1">
    <property type="entry name" value="BLR0577 PROTEIN"/>
    <property type="match status" value="1"/>
</dbReference>
<proteinExistence type="predicted"/>
<reference evidence="2 3" key="1">
    <citation type="journal article" date="2015" name="Biotechnol. Bioeng.">
        <title>Genome sequence and phenotypic characterization of Caulobacter segnis.</title>
        <authorList>
            <person name="Patel S."/>
            <person name="Fletcher B."/>
            <person name="Scott D.C."/>
            <person name="Ely B."/>
        </authorList>
    </citation>
    <scope>NUCLEOTIDE SEQUENCE [LARGE SCALE GENOMIC DNA]</scope>
    <source>
        <strain evidence="2 3">TK0059</strain>
    </source>
</reference>
<accession>A0ABN5ITP4</accession>
<organism evidence="2 3">
    <name type="scientific">Caulobacter segnis</name>
    <dbReference type="NCBI Taxonomy" id="88688"/>
    <lineage>
        <taxon>Bacteria</taxon>
        <taxon>Pseudomonadati</taxon>
        <taxon>Pseudomonadota</taxon>
        <taxon>Alphaproteobacteria</taxon>
        <taxon>Caulobacterales</taxon>
        <taxon>Caulobacteraceae</taxon>
        <taxon>Caulobacter</taxon>
    </lineage>
</organism>
<dbReference type="InterPro" id="IPR052189">
    <property type="entry name" value="L-asp_N-monooxygenase_NS-form"/>
</dbReference>
<dbReference type="RefSeq" id="WP_013079148.1">
    <property type="nucleotide sequence ID" value="NZ_CP027850.1"/>
</dbReference>
<dbReference type="Pfam" id="PF13454">
    <property type="entry name" value="NAD_binding_9"/>
    <property type="match status" value="1"/>
</dbReference>
<gene>
    <name evidence="2" type="ORF">B7G68_10375</name>
</gene>
<dbReference type="Proteomes" id="UP000240527">
    <property type="component" value="Chromosome"/>
</dbReference>
<evidence type="ECO:0000259" key="1">
    <source>
        <dbReference type="Pfam" id="PF13454"/>
    </source>
</evidence>
<name>A0ABN5ITP4_9CAUL</name>
<dbReference type="InterPro" id="IPR036188">
    <property type="entry name" value="FAD/NAD-bd_sf"/>
</dbReference>